<name>X1I577_9ZZZZ</name>
<dbReference type="AlphaFoldDB" id="X1I577"/>
<evidence type="ECO:0000313" key="1">
    <source>
        <dbReference type="EMBL" id="GAH61254.1"/>
    </source>
</evidence>
<sequence>MVYDIQDIYDQIVQVFEEITKNTFEMHITVGSKKEYKSDKKNIKTY</sequence>
<gene>
    <name evidence="1" type="ORF">S03H2_27421</name>
</gene>
<proteinExistence type="predicted"/>
<dbReference type="EMBL" id="BARU01016505">
    <property type="protein sequence ID" value="GAH61254.1"/>
    <property type="molecule type" value="Genomic_DNA"/>
</dbReference>
<organism evidence="1">
    <name type="scientific">marine sediment metagenome</name>
    <dbReference type="NCBI Taxonomy" id="412755"/>
    <lineage>
        <taxon>unclassified sequences</taxon>
        <taxon>metagenomes</taxon>
        <taxon>ecological metagenomes</taxon>
    </lineage>
</organism>
<comment type="caution">
    <text evidence="1">The sequence shown here is derived from an EMBL/GenBank/DDBJ whole genome shotgun (WGS) entry which is preliminary data.</text>
</comment>
<protein>
    <submittedName>
        <fullName evidence="1">Uncharacterized protein</fullName>
    </submittedName>
</protein>
<reference evidence="1" key="1">
    <citation type="journal article" date="2014" name="Front. Microbiol.">
        <title>High frequency of phylogenetically diverse reductive dehalogenase-homologous genes in deep subseafloor sedimentary metagenomes.</title>
        <authorList>
            <person name="Kawai M."/>
            <person name="Futagami T."/>
            <person name="Toyoda A."/>
            <person name="Takaki Y."/>
            <person name="Nishi S."/>
            <person name="Hori S."/>
            <person name="Arai W."/>
            <person name="Tsubouchi T."/>
            <person name="Morono Y."/>
            <person name="Uchiyama I."/>
            <person name="Ito T."/>
            <person name="Fujiyama A."/>
            <person name="Inagaki F."/>
            <person name="Takami H."/>
        </authorList>
    </citation>
    <scope>NUCLEOTIDE SEQUENCE</scope>
    <source>
        <strain evidence="1">Expedition CK06-06</strain>
    </source>
</reference>
<accession>X1I577</accession>